<proteinExistence type="predicted"/>
<dbReference type="RefSeq" id="WP_326505518.1">
    <property type="nucleotide sequence ID" value="NZ_JAWIIV010000004.1"/>
</dbReference>
<protein>
    <submittedName>
        <fullName evidence="2">Uncharacterized protein</fullName>
    </submittedName>
</protein>
<accession>A0ABU6J582</accession>
<gene>
    <name evidence="2" type="ORF">RY831_06525</name>
</gene>
<name>A0ABU6J582_9BURK</name>
<comment type="caution">
    <text evidence="2">The sequence shown here is derived from an EMBL/GenBank/DDBJ whole genome shotgun (WGS) entry which is preliminary data.</text>
</comment>
<sequence length="51" mass="4974">MKTNNCGSGDSGGYGDLGGFGVIGITGMALRQAHRSSGGRSAGVATMPDPC</sequence>
<evidence type="ECO:0000313" key="2">
    <source>
        <dbReference type="EMBL" id="MEC4718793.1"/>
    </source>
</evidence>
<feature type="region of interest" description="Disordered" evidence="1">
    <location>
        <begin position="32"/>
        <end position="51"/>
    </location>
</feature>
<dbReference type="EMBL" id="JAWIIV010000004">
    <property type="protein sequence ID" value="MEC4718793.1"/>
    <property type="molecule type" value="Genomic_DNA"/>
</dbReference>
<evidence type="ECO:0000313" key="3">
    <source>
        <dbReference type="Proteomes" id="UP001352263"/>
    </source>
</evidence>
<organism evidence="2 3">
    <name type="scientific">Noviherbaspirillum album</name>
    <dbReference type="NCBI Taxonomy" id="3080276"/>
    <lineage>
        <taxon>Bacteria</taxon>
        <taxon>Pseudomonadati</taxon>
        <taxon>Pseudomonadota</taxon>
        <taxon>Betaproteobacteria</taxon>
        <taxon>Burkholderiales</taxon>
        <taxon>Oxalobacteraceae</taxon>
        <taxon>Noviherbaspirillum</taxon>
    </lineage>
</organism>
<keyword evidence="3" id="KW-1185">Reference proteome</keyword>
<dbReference type="Proteomes" id="UP001352263">
    <property type="component" value="Unassembled WGS sequence"/>
</dbReference>
<evidence type="ECO:0000256" key="1">
    <source>
        <dbReference type="SAM" id="MobiDB-lite"/>
    </source>
</evidence>
<reference evidence="2 3" key="1">
    <citation type="submission" date="2023-10" db="EMBL/GenBank/DDBJ databases">
        <title>Noviherbaspirillum sp. CPCC 100848 genome assembly.</title>
        <authorList>
            <person name="Li X.Y."/>
            <person name="Fang X.M."/>
        </authorList>
    </citation>
    <scope>NUCLEOTIDE SEQUENCE [LARGE SCALE GENOMIC DNA]</scope>
    <source>
        <strain evidence="2 3">CPCC 100848</strain>
    </source>
</reference>